<feature type="chain" id="PRO_5039901220" evidence="2">
    <location>
        <begin position="23"/>
        <end position="396"/>
    </location>
</feature>
<dbReference type="OrthoDB" id="6750008at2759"/>
<dbReference type="AlphaFoldDB" id="A0A9J6CJR6"/>
<evidence type="ECO:0000256" key="1">
    <source>
        <dbReference type="SAM" id="MobiDB-lite"/>
    </source>
</evidence>
<feature type="signal peptide" evidence="2">
    <location>
        <begin position="1"/>
        <end position="22"/>
    </location>
</feature>
<feature type="compositionally biased region" description="Polar residues" evidence="1">
    <location>
        <begin position="298"/>
        <end position="309"/>
    </location>
</feature>
<reference evidence="3" key="1">
    <citation type="submission" date="2021-03" db="EMBL/GenBank/DDBJ databases">
        <title>Chromosome level genome of the anhydrobiotic midge Polypedilum vanderplanki.</title>
        <authorList>
            <person name="Yoshida Y."/>
            <person name="Kikawada T."/>
            <person name="Gusev O."/>
        </authorList>
    </citation>
    <scope>NUCLEOTIDE SEQUENCE</scope>
    <source>
        <strain evidence="3">NIAS01</strain>
        <tissue evidence="3">Whole body or cell culture</tissue>
    </source>
</reference>
<evidence type="ECO:0000313" key="3">
    <source>
        <dbReference type="EMBL" id="KAG5682458.1"/>
    </source>
</evidence>
<feature type="compositionally biased region" description="Low complexity" evidence="1">
    <location>
        <begin position="285"/>
        <end position="297"/>
    </location>
</feature>
<gene>
    <name evidence="3" type="ORF">PVAND_011809</name>
</gene>
<dbReference type="EMBL" id="JADBJN010000001">
    <property type="protein sequence ID" value="KAG5682458.1"/>
    <property type="molecule type" value="Genomic_DNA"/>
</dbReference>
<comment type="caution">
    <text evidence="3">The sequence shown here is derived from an EMBL/GenBank/DDBJ whole genome shotgun (WGS) entry which is preliminary data.</text>
</comment>
<keyword evidence="2" id="KW-0732">Signal</keyword>
<keyword evidence="4" id="KW-1185">Reference proteome</keyword>
<protein>
    <submittedName>
        <fullName evidence="3">Uncharacterized protein</fullName>
    </submittedName>
</protein>
<sequence>MKNLIWIITYLFIVCHLSGLICEVVSDQVSSSNTPLASPSSSYASIVLDHPDKSGYQSHQLGSEKHKYGYELKSSGKHFHHTSTEKDGVRLGCFGYELEGKKYITQYVADARGYRLVTNQDLISVYPKGGTEGKAGFFPDFNDDDQPRNVRYFFPKGCKGIDVQIDNSSRLRSLKIENNARLPVTMKPANPQSDSYYTRPPQSYPGPSNIYAPSLVPIQTARPPTSYLPPHQLPDNIFIPPLNNTYLPPYKPNNISNLLENSIDNTYVPPELPANYFVLPEEELNSSPTPSISSSNNAAYQGTSGSSNNNINELLPPKEPNCPGTIQYCDSTNGCLIIPIELKNRNSENCCSNSNYAKLILPLKNFNEDTVQKIINIVPKELDANDLIQNILDNLL</sequence>
<evidence type="ECO:0000256" key="2">
    <source>
        <dbReference type="SAM" id="SignalP"/>
    </source>
</evidence>
<organism evidence="3 4">
    <name type="scientific">Polypedilum vanderplanki</name>
    <name type="common">Sleeping chironomid midge</name>
    <dbReference type="NCBI Taxonomy" id="319348"/>
    <lineage>
        <taxon>Eukaryota</taxon>
        <taxon>Metazoa</taxon>
        <taxon>Ecdysozoa</taxon>
        <taxon>Arthropoda</taxon>
        <taxon>Hexapoda</taxon>
        <taxon>Insecta</taxon>
        <taxon>Pterygota</taxon>
        <taxon>Neoptera</taxon>
        <taxon>Endopterygota</taxon>
        <taxon>Diptera</taxon>
        <taxon>Nematocera</taxon>
        <taxon>Chironomoidea</taxon>
        <taxon>Chironomidae</taxon>
        <taxon>Chironominae</taxon>
        <taxon>Polypedilum</taxon>
        <taxon>Polypedilum</taxon>
    </lineage>
</organism>
<name>A0A9J6CJR6_POLVA</name>
<dbReference type="Proteomes" id="UP001107558">
    <property type="component" value="Chromosome 1"/>
</dbReference>
<feature type="region of interest" description="Disordered" evidence="1">
    <location>
        <begin position="283"/>
        <end position="309"/>
    </location>
</feature>
<evidence type="ECO:0000313" key="4">
    <source>
        <dbReference type="Proteomes" id="UP001107558"/>
    </source>
</evidence>
<accession>A0A9J6CJR6</accession>
<proteinExistence type="predicted"/>